<dbReference type="NCBIfam" id="TIGR02928">
    <property type="entry name" value="orc1/cdc6 family replication initiation protein"/>
    <property type="match status" value="1"/>
</dbReference>
<feature type="binding site" evidence="5">
    <location>
        <begin position="62"/>
        <end position="66"/>
    </location>
    <ligand>
        <name>ATP</name>
        <dbReference type="ChEBI" id="CHEBI:30616"/>
    </ligand>
</feature>
<organism evidence="7 8">
    <name type="scientific">Methanoregula boonei (strain DSM 21154 / JCM 14090 / 6A8)</name>
    <dbReference type="NCBI Taxonomy" id="456442"/>
    <lineage>
        <taxon>Archaea</taxon>
        <taxon>Methanobacteriati</taxon>
        <taxon>Methanobacteriota</taxon>
        <taxon>Stenosarchaea group</taxon>
        <taxon>Methanomicrobia</taxon>
        <taxon>Methanomicrobiales</taxon>
        <taxon>Methanoregulaceae</taxon>
        <taxon>Methanoregula</taxon>
    </lineage>
</organism>
<dbReference type="InterPro" id="IPR036388">
    <property type="entry name" value="WH-like_DNA-bd_sf"/>
</dbReference>
<dbReference type="GO" id="GO:0006260">
    <property type="term" value="P:DNA replication"/>
    <property type="evidence" value="ECO:0007669"/>
    <property type="project" value="UniProtKB-UniRule"/>
</dbReference>
<dbReference type="OrthoDB" id="53276at2157"/>
<dbReference type="NCBIfam" id="NF001624">
    <property type="entry name" value="PRK00411.1-2"/>
    <property type="match status" value="1"/>
</dbReference>
<dbReference type="HAMAP" id="MF_01407">
    <property type="entry name" value="ORC1_type_DNA_replic_protein"/>
    <property type="match status" value="1"/>
</dbReference>
<dbReference type="Gene3D" id="1.10.8.60">
    <property type="match status" value="1"/>
</dbReference>
<comment type="similarity">
    <text evidence="1 5">Belongs to the CDC6/cdc18 family.</text>
</comment>
<dbReference type="SUPFAM" id="SSF52540">
    <property type="entry name" value="P-loop containing nucleoside triphosphate hydrolases"/>
    <property type="match status" value="1"/>
</dbReference>
<dbReference type="InterPro" id="IPR050311">
    <property type="entry name" value="ORC1/CDC6"/>
</dbReference>
<keyword evidence="4 5" id="KW-0067">ATP-binding</keyword>
<dbReference type="PANTHER" id="PTHR10763">
    <property type="entry name" value="CELL DIVISION CONTROL PROTEIN 6-RELATED"/>
    <property type="match status" value="1"/>
</dbReference>
<evidence type="ECO:0000259" key="6">
    <source>
        <dbReference type="SMART" id="SM01074"/>
    </source>
</evidence>
<protein>
    <recommendedName>
        <fullName evidence="5">ORC1-type DNA replication protein</fullName>
    </recommendedName>
</protein>
<evidence type="ECO:0000256" key="2">
    <source>
        <dbReference type="ARBA" id="ARBA00022705"/>
    </source>
</evidence>
<dbReference type="InterPro" id="IPR055237">
    <property type="entry name" value="Cdc6_lid"/>
</dbReference>
<dbReference type="STRING" id="456442.Mboo_0679"/>
<evidence type="ECO:0000256" key="3">
    <source>
        <dbReference type="ARBA" id="ARBA00022741"/>
    </source>
</evidence>
<feature type="binding site" evidence="5">
    <location>
        <position position="206"/>
    </location>
    <ligand>
        <name>ATP</name>
        <dbReference type="ChEBI" id="CHEBI:30616"/>
    </ligand>
</feature>
<accession>A7I636</accession>
<dbReference type="GO" id="GO:0016887">
    <property type="term" value="F:ATP hydrolysis activity"/>
    <property type="evidence" value="ECO:0007669"/>
    <property type="project" value="InterPro"/>
</dbReference>
<reference evidence="8" key="1">
    <citation type="journal article" date="2015" name="Microbiology">
        <title>Genome of Methanoregula boonei 6A8 reveals adaptations to oligotrophic peatland environments.</title>
        <authorList>
            <person name="Braeuer S."/>
            <person name="Cadillo-Quiroz H."/>
            <person name="Kyrpides N."/>
            <person name="Woyke T."/>
            <person name="Goodwin L."/>
            <person name="Detter C."/>
            <person name="Podell S."/>
            <person name="Yavitt J.B."/>
            <person name="Zinder S.H."/>
        </authorList>
    </citation>
    <scope>NUCLEOTIDE SEQUENCE [LARGE SCALE GENOMIC DNA]</scope>
    <source>
        <strain evidence="8">DSM 21154 / JCM 14090 / 6A8</strain>
    </source>
</reference>
<dbReference type="AlphaFoldDB" id="A7I636"/>
<dbReference type="InterPro" id="IPR027417">
    <property type="entry name" value="P-loop_NTPase"/>
</dbReference>
<dbReference type="KEGG" id="mbn:Mboo_0679"/>
<dbReference type="InterPro" id="IPR015163">
    <property type="entry name" value="Cdc6_C"/>
</dbReference>
<dbReference type="Pfam" id="PF13401">
    <property type="entry name" value="AAA_22"/>
    <property type="match status" value="1"/>
</dbReference>
<evidence type="ECO:0000313" key="8">
    <source>
        <dbReference type="Proteomes" id="UP000002408"/>
    </source>
</evidence>
<proteinExistence type="inferred from homology"/>
<dbReference type="NCBIfam" id="NF001626">
    <property type="entry name" value="PRK00411.1-5"/>
    <property type="match status" value="1"/>
</dbReference>
<dbReference type="SUPFAM" id="SSF46785">
    <property type="entry name" value="Winged helix' DNA-binding domain"/>
    <property type="match status" value="1"/>
</dbReference>
<dbReference type="SMART" id="SM01074">
    <property type="entry name" value="Cdc6_C"/>
    <property type="match status" value="1"/>
</dbReference>
<keyword evidence="3 5" id="KW-0547">Nucleotide-binding</keyword>
<dbReference type="RefSeq" id="WP_012106219.1">
    <property type="nucleotide sequence ID" value="NC_009712.1"/>
</dbReference>
<evidence type="ECO:0000256" key="4">
    <source>
        <dbReference type="ARBA" id="ARBA00022840"/>
    </source>
</evidence>
<dbReference type="eggNOG" id="arCOG00467">
    <property type="taxonomic scope" value="Archaea"/>
</dbReference>
<gene>
    <name evidence="7" type="ordered locus">Mboo_0679</name>
</gene>
<dbReference type="EMBL" id="CP000780">
    <property type="protein sequence ID" value="ABS55197.1"/>
    <property type="molecule type" value="Genomic_DNA"/>
</dbReference>
<evidence type="ECO:0000256" key="5">
    <source>
        <dbReference type="HAMAP-Rule" id="MF_01407"/>
    </source>
</evidence>
<feature type="domain" description="Cdc6 C-terminal" evidence="6">
    <location>
        <begin position="300"/>
        <end position="373"/>
    </location>
</feature>
<dbReference type="InterPro" id="IPR036390">
    <property type="entry name" value="WH_DNA-bd_sf"/>
</dbReference>
<evidence type="ECO:0000256" key="1">
    <source>
        <dbReference type="ARBA" id="ARBA00006184"/>
    </source>
</evidence>
<dbReference type="Gene3D" id="1.10.10.10">
    <property type="entry name" value="Winged helix-like DNA-binding domain superfamily/Winged helix DNA-binding domain"/>
    <property type="match status" value="1"/>
</dbReference>
<evidence type="ECO:0000313" key="7">
    <source>
        <dbReference type="EMBL" id="ABS55197.1"/>
    </source>
</evidence>
<dbReference type="GeneID" id="5411391"/>
<comment type="function">
    <text evidence="5">Involved in regulation of DNA replication.</text>
</comment>
<dbReference type="InterPro" id="IPR049945">
    <property type="entry name" value="AAA_22"/>
</dbReference>
<keyword evidence="2 5" id="KW-0235">DNA replication</keyword>
<dbReference type="PANTHER" id="PTHR10763:SF26">
    <property type="entry name" value="CELL DIVISION CONTROL PROTEIN 6 HOMOLOG"/>
    <property type="match status" value="1"/>
</dbReference>
<dbReference type="Proteomes" id="UP000002408">
    <property type="component" value="Chromosome"/>
</dbReference>
<dbReference type="GO" id="GO:0005524">
    <property type="term" value="F:ATP binding"/>
    <property type="evidence" value="ECO:0007669"/>
    <property type="project" value="UniProtKB-UniRule"/>
</dbReference>
<dbReference type="Gene3D" id="3.40.50.300">
    <property type="entry name" value="P-loop containing nucleotide triphosphate hydrolases"/>
    <property type="match status" value="1"/>
</dbReference>
<dbReference type="HOGENOM" id="CLU_025112_3_0_2"/>
<keyword evidence="8" id="KW-1185">Reference proteome</keyword>
<sequence length="374" mass="42631">MKKNLLMWDESLFRDPDVFEIDYIPEQFEFRDAQMRELAFQIKPGLRGGRPLNTICKGLPGSGKTTSIKKLFQEIEETTKKLVPVHVNCQMDNTKFAILSQIYKKLSGHLPPASGTSFKQVFDAVARMLQKEECVLLVALDDANYLLYENELNTVLYTLLRAHESYEGVRIGVIVIISDPDVDLSRAVDARVSSVLRPTEIYFPPYGNEEVREIMTARVMQGFFTGVLSDEMLNLVVEQTQKSGDLRVGIDLLKRAALNAERAARRSIERGDICGAYAVSKYLHLEYTLRTLKDEERRVLRELAAASAGGTEMNAGEVYKSIKEKVPLGYTRFYEIVKKMDAMRLVNLHYRDGKGRTRVITLRYEPARVLEYLL</sequence>
<dbReference type="Pfam" id="PF22703">
    <property type="entry name" value="Cdc6_lid"/>
    <property type="match status" value="1"/>
</dbReference>
<name>A7I636_METB6</name>
<dbReference type="InterPro" id="IPR014277">
    <property type="entry name" value="Orc1/Cdc6_arc"/>
</dbReference>
<feature type="binding site" evidence="5">
    <location>
        <position position="218"/>
    </location>
    <ligand>
        <name>ATP</name>
        <dbReference type="ChEBI" id="CHEBI:30616"/>
    </ligand>
</feature>